<sequence>YNATSPRLPILIFTMTTTLAAASVLPEPVVERSCIPSGFQCGIGSLCCSFTCICESGCNGITGGAFVGRCE</sequence>
<organism evidence="2 3">
    <name type="scientific">Gymnopilus junonius</name>
    <name type="common">Spectacular rustgill mushroom</name>
    <name type="synonym">Gymnopilus spectabilis subsp. junonius</name>
    <dbReference type="NCBI Taxonomy" id="109634"/>
    <lineage>
        <taxon>Eukaryota</taxon>
        <taxon>Fungi</taxon>
        <taxon>Dikarya</taxon>
        <taxon>Basidiomycota</taxon>
        <taxon>Agaricomycotina</taxon>
        <taxon>Agaricomycetes</taxon>
        <taxon>Agaricomycetidae</taxon>
        <taxon>Agaricales</taxon>
        <taxon>Agaricineae</taxon>
        <taxon>Hymenogastraceae</taxon>
        <taxon>Gymnopilus</taxon>
    </lineage>
</organism>
<name>A0A9P5TJH4_GYMJU</name>
<dbReference type="Proteomes" id="UP000724874">
    <property type="component" value="Unassembled WGS sequence"/>
</dbReference>
<dbReference type="AlphaFoldDB" id="A0A9P5TJH4"/>
<evidence type="ECO:0000313" key="2">
    <source>
        <dbReference type="EMBL" id="KAF8883656.1"/>
    </source>
</evidence>
<accession>A0A9P5TJH4</accession>
<keyword evidence="1" id="KW-0732">Signal</keyword>
<feature type="chain" id="PRO_5040345214" evidence="1">
    <location>
        <begin position="23"/>
        <end position="71"/>
    </location>
</feature>
<reference evidence="2" key="1">
    <citation type="submission" date="2020-11" db="EMBL/GenBank/DDBJ databases">
        <authorList>
            <consortium name="DOE Joint Genome Institute"/>
            <person name="Ahrendt S."/>
            <person name="Riley R."/>
            <person name="Andreopoulos W."/>
            <person name="LaButti K."/>
            <person name="Pangilinan J."/>
            <person name="Ruiz-duenas F.J."/>
            <person name="Barrasa J.M."/>
            <person name="Sanchez-Garcia M."/>
            <person name="Camarero S."/>
            <person name="Miyauchi S."/>
            <person name="Serrano A."/>
            <person name="Linde D."/>
            <person name="Babiker R."/>
            <person name="Drula E."/>
            <person name="Ayuso-Fernandez I."/>
            <person name="Pacheco R."/>
            <person name="Padilla G."/>
            <person name="Ferreira P."/>
            <person name="Barriuso J."/>
            <person name="Kellner H."/>
            <person name="Castanera R."/>
            <person name="Alfaro M."/>
            <person name="Ramirez L."/>
            <person name="Pisabarro A.G."/>
            <person name="Kuo A."/>
            <person name="Tritt A."/>
            <person name="Lipzen A."/>
            <person name="He G."/>
            <person name="Yan M."/>
            <person name="Ng V."/>
            <person name="Cullen D."/>
            <person name="Martin F."/>
            <person name="Rosso M.-N."/>
            <person name="Henrissat B."/>
            <person name="Hibbett D."/>
            <person name="Martinez A.T."/>
            <person name="Grigoriev I.V."/>
        </authorList>
    </citation>
    <scope>NUCLEOTIDE SEQUENCE</scope>
    <source>
        <strain evidence="2">AH 44721</strain>
    </source>
</reference>
<evidence type="ECO:0000256" key="1">
    <source>
        <dbReference type="SAM" id="SignalP"/>
    </source>
</evidence>
<dbReference type="EMBL" id="JADNYJ010000114">
    <property type="protein sequence ID" value="KAF8883656.1"/>
    <property type="molecule type" value="Genomic_DNA"/>
</dbReference>
<proteinExistence type="predicted"/>
<comment type="caution">
    <text evidence="2">The sequence shown here is derived from an EMBL/GenBank/DDBJ whole genome shotgun (WGS) entry which is preliminary data.</text>
</comment>
<evidence type="ECO:0000313" key="3">
    <source>
        <dbReference type="Proteomes" id="UP000724874"/>
    </source>
</evidence>
<keyword evidence="3" id="KW-1185">Reference proteome</keyword>
<protein>
    <submittedName>
        <fullName evidence="2">Uncharacterized protein</fullName>
    </submittedName>
</protein>
<feature type="non-terminal residue" evidence="2">
    <location>
        <position position="71"/>
    </location>
</feature>
<feature type="signal peptide" evidence="1">
    <location>
        <begin position="1"/>
        <end position="22"/>
    </location>
</feature>
<gene>
    <name evidence="2" type="ORF">CPB84DRAFT_1789954</name>
</gene>